<accession>A0A9D1Z3D6</accession>
<keyword evidence="1" id="KW-0969">Cilium</keyword>
<gene>
    <name evidence="1" type="ORF">H9826_00685</name>
</gene>
<evidence type="ECO:0000313" key="2">
    <source>
        <dbReference type="Proteomes" id="UP000886824"/>
    </source>
</evidence>
<proteinExistence type="predicted"/>
<protein>
    <submittedName>
        <fullName evidence="1">Flagellar biosynthesis anti-sigma factor FlgM</fullName>
    </submittedName>
</protein>
<evidence type="ECO:0000313" key="1">
    <source>
        <dbReference type="EMBL" id="HIY72475.1"/>
    </source>
</evidence>
<reference evidence="1" key="1">
    <citation type="journal article" date="2021" name="PeerJ">
        <title>Extensive microbial diversity within the chicken gut microbiome revealed by metagenomics and culture.</title>
        <authorList>
            <person name="Gilroy R."/>
            <person name="Ravi A."/>
            <person name="Getino M."/>
            <person name="Pursley I."/>
            <person name="Horton D.L."/>
            <person name="Alikhan N.F."/>
            <person name="Baker D."/>
            <person name="Gharbi K."/>
            <person name="Hall N."/>
            <person name="Watson M."/>
            <person name="Adriaenssens E.M."/>
            <person name="Foster-Nyarko E."/>
            <person name="Jarju S."/>
            <person name="Secka A."/>
            <person name="Antonio M."/>
            <person name="Oren A."/>
            <person name="Chaudhuri R.R."/>
            <person name="La Ragione R."/>
            <person name="Hildebrand F."/>
            <person name="Pallen M.J."/>
        </authorList>
    </citation>
    <scope>NUCLEOTIDE SEQUENCE</scope>
    <source>
        <strain evidence="1">CHK33-7979</strain>
    </source>
</reference>
<dbReference type="AlphaFoldDB" id="A0A9D1Z3D6"/>
<comment type="caution">
    <text evidence="1">The sequence shown here is derived from an EMBL/GenBank/DDBJ whole genome shotgun (WGS) entry which is preliminary data.</text>
</comment>
<dbReference type="Proteomes" id="UP000886824">
    <property type="component" value="Unassembled WGS sequence"/>
</dbReference>
<sequence>MFSGIKPTGGFPLRGISTYSARPTAAEHPKLEQQNYDQFLFSPAPSGEEGQVRSLANQISQQVRIRPTRHELSALQQQVAEGTYWPDTGVIASRMLLDP</sequence>
<keyword evidence="1" id="KW-0966">Cell projection</keyword>
<reference evidence="1" key="2">
    <citation type="submission" date="2021-04" db="EMBL/GenBank/DDBJ databases">
        <authorList>
            <person name="Gilroy R."/>
        </authorList>
    </citation>
    <scope>NUCLEOTIDE SEQUENCE</scope>
    <source>
        <strain evidence="1">CHK33-7979</strain>
    </source>
</reference>
<dbReference type="EMBL" id="DXCX01000011">
    <property type="protein sequence ID" value="HIY72475.1"/>
    <property type="molecule type" value="Genomic_DNA"/>
</dbReference>
<keyword evidence="1" id="KW-0282">Flagellum</keyword>
<organism evidence="1 2">
    <name type="scientific">Candidatus Intestinimonas merdavium</name>
    <dbReference type="NCBI Taxonomy" id="2838622"/>
    <lineage>
        <taxon>Bacteria</taxon>
        <taxon>Bacillati</taxon>
        <taxon>Bacillota</taxon>
        <taxon>Clostridia</taxon>
        <taxon>Eubacteriales</taxon>
        <taxon>Intestinimonas</taxon>
    </lineage>
</organism>
<name>A0A9D1Z3D6_9FIRM</name>